<dbReference type="Proteomes" id="UP000237000">
    <property type="component" value="Unassembled WGS sequence"/>
</dbReference>
<sequence length="83" mass="9816">MTKLLLLAGNHDICFVVDHPELLTFSFERRLKPRIEILRILEKKDILRKKPNLTIIFKIMNKQFSEKYVLPYSNELGRTVCGQ</sequence>
<reference evidence="2" key="1">
    <citation type="submission" date="2016-06" db="EMBL/GenBank/DDBJ databases">
        <title>Parallel loss of symbiosis genes in relatives of nitrogen-fixing non-legume Parasponia.</title>
        <authorList>
            <person name="Van Velzen R."/>
            <person name="Holmer R."/>
            <person name="Bu F."/>
            <person name="Rutten L."/>
            <person name="Van Zeijl A."/>
            <person name="Liu W."/>
            <person name="Santuari L."/>
            <person name="Cao Q."/>
            <person name="Sharma T."/>
            <person name="Shen D."/>
            <person name="Roswanjaya Y."/>
            <person name="Wardhani T."/>
            <person name="Kalhor M.S."/>
            <person name="Jansen J."/>
            <person name="Van den Hoogen J."/>
            <person name="Gungor B."/>
            <person name="Hartog M."/>
            <person name="Hontelez J."/>
            <person name="Verver J."/>
            <person name="Yang W.-C."/>
            <person name="Schijlen E."/>
            <person name="Repin R."/>
            <person name="Schilthuizen M."/>
            <person name="Schranz E."/>
            <person name="Heidstra R."/>
            <person name="Miyata K."/>
            <person name="Fedorova E."/>
            <person name="Kohlen W."/>
            <person name="Bisseling T."/>
            <person name="Smit S."/>
            <person name="Geurts R."/>
        </authorList>
    </citation>
    <scope>NUCLEOTIDE SEQUENCE [LARGE SCALE GENOMIC DNA]</scope>
    <source>
        <strain evidence="2">cv. RG33-2</strain>
    </source>
</reference>
<proteinExistence type="predicted"/>
<dbReference type="EMBL" id="JXTC01000001">
    <property type="protein sequence ID" value="POO04020.1"/>
    <property type="molecule type" value="Genomic_DNA"/>
</dbReference>
<gene>
    <name evidence="1" type="ORF">TorRG33x02_003240</name>
</gene>
<keyword evidence="2" id="KW-1185">Reference proteome</keyword>
<protein>
    <submittedName>
        <fullName evidence="1">Mitochodrial transcription termination factor</fullName>
    </submittedName>
</protein>
<dbReference type="Gene3D" id="1.25.70.10">
    <property type="entry name" value="Transcription termination factor 3, mitochondrial"/>
    <property type="match status" value="1"/>
</dbReference>
<organism evidence="1 2">
    <name type="scientific">Trema orientale</name>
    <name type="common">Charcoal tree</name>
    <name type="synonym">Celtis orientalis</name>
    <dbReference type="NCBI Taxonomy" id="63057"/>
    <lineage>
        <taxon>Eukaryota</taxon>
        <taxon>Viridiplantae</taxon>
        <taxon>Streptophyta</taxon>
        <taxon>Embryophyta</taxon>
        <taxon>Tracheophyta</taxon>
        <taxon>Spermatophyta</taxon>
        <taxon>Magnoliopsida</taxon>
        <taxon>eudicotyledons</taxon>
        <taxon>Gunneridae</taxon>
        <taxon>Pentapetalae</taxon>
        <taxon>rosids</taxon>
        <taxon>fabids</taxon>
        <taxon>Rosales</taxon>
        <taxon>Cannabaceae</taxon>
        <taxon>Trema</taxon>
    </lineage>
</organism>
<dbReference type="InParanoid" id="A0A2P5G1U9"/>
<comment type="caution">
    <text evidence="1">The sequence shown here is derived from an EMBL/GenBank/DDBJ whole genome shotgun (WGS) entry which is preliminary data.</text>
</comment>
<evidence type="ECO:0000313" key="1">
    <source>
        <dbReference type="EMBL" id="POO04020.1"/>
    </source>
</evidence>
<dbReference type="AlphaFoldDB" id="A0A2P5G1U9"/>
<evidence type="ECO:0000313" key="2">
    <source>
        <dbReference type="Proteomes" id="UP000237000"/>
    </source>
</evidence>
<dbReference type="OrthoDB" id="637682at2759"/>
<accession>A0A2P5G1U9</accession>
<name>A0A2P5G1U9_TREOI</name>
<dbReference type="InterPro" id="IPR038538">
    <property type="entry name" value="MTERF_sf"/>
</dbReference>